<sequence length="263" mass="28689">MNLLKDDFISTTRGKVSLKTILTSDEDYPLQYYFDEIQLAMLQLLSSLTTALLRPTVKELQDYLKNGVTEAQYDEALATCNPEWFEADCFMQSRPPKGAKFLDAPITKLVSGIECGGSPNASGLFSDIKQVETVCTDCIHGLNYNLHMNIKGECFSNTGATGIRGGGAISTLISGKNTKQTLLSNVVATDYFAEYAKLDDGAEASPMWVKPLTGKIYQAPLIGLVRGLFALAYHIGFQIEDTACTCDVCGHPSIQSVKPKFIT</sequence>
<dbReference type="Pfam" id="PF09481">
    <property type="entry name" value="CRISPR_Cse1"/>
    <property type="match status" value="1"/>
</dbReference>
<dbReference type="PATRIC" id="fig|570277.3.peg.4081"/>
<name>A0A142BG59_9GAMM</name>
<protein>
    <submittedName>
        <fullName evidence="1">Uncharacterized protein</fullName>
    </submittedName>
</protein>
<organism evidence="1 2">
    <name type="scientific">Endozoicomonas montiporae CL-33</name>
    <dbReference type="NCBI Taxonomy" id="570277"/>
    <lineage>
        <taxon>Bacteria</taxon>
        <taxon>Pseudomonadati</taxon>
        <taxon>Pseudomonadota</taxon>
        <taxon>Gammaproteobacteria</taxon>
        <taxon>Oceanospirillales</taxon>
        <taxon>Endozoicomonadaceae</taxon>
        <taxon>Endozoicomonas</taxon>
    </lineage>
</organism>
<evidence type="ECO:0000313" key="1">
    <source>
        <dbReference type="EMBL" id="AMO57735.1"/>
    </source>
</evidence>
<evidence type="ECO:0000313" key="2">
    <source>
        <dbReference type="Proteomes" id="UP000071065"/>
    </source>
</evidence>
<dbReference type="KEGG" id="emp:EZMO1_3785"/>
<reference evidence="1 2" key="1">
    <citation type="journal article" date="2016" name="Front. Microbiol.">
        <title>Genomic Insight into the Host-Endosymbiont Relationship of Endozoicomonas montiporae CL-33(T) with its Coral Host.</title>
        <authorList>
            <person name="Ding J.-Y."/>
            <person name="Shiu J.-H."/>
            <person name="Chen W.-M."/>
            <person name="Chiang Y.-R."/>
            <person name="Tang S.-L."/>
        </authorList>
    </citation>
    <scope>NUCLEOTIDE SEQUENCE [LARGE SCALE GENOMIC DNA]</scope>
    <source>
        <strain evidence="1 2">CL-33</strain>
    </source>
</reference>
<dbReference type="OrthoDB" id="5392377at2"/>
<accession>A0A142BG59</accession>
<proteinExistence type="predicted"/>
<dbReference type="Proteomes" id="UP000071065">
    <property type="component" value="Chromosome"/>
</dbReference>
<dbReference type="RefSeq" id="WP_082212090.1">
    <property type="nucleotide sequence ID" value="NZ_CP013251.1"/>
</dbReference>
<gene>
    <name evidence="1" type="ORF">EZMO1_3785</name>
</gene>
<dbReference type="InterPro" id="IPR013381">
    <property type="entry name" value="CRISPR-assoc_prot_Cse1"/>
</dbReference>
<dbReference type="AlphaFoldDB" id="A0A142BG59"/>
<dbReference type="EMBL" id="CP013251">
    <property type="protein sequence ID" value="AMO57735.1"/>
    <property type="molecule type" value="Genomic_DNA"/>
</dbReference>
<dbReference type="STRING" id="570277.EZMO1_3785"/>